<evidence type="ECO:0000313" key="3">
    <source>
        <dbReference type="EMBL" id="CAF3005520.1"/>
    </source>
</evidence>
<dbReference type="OrthoDB" id="8021718at2759"/>
<dbReference type="EMBL" id="HG994586">
    <property type="protein sequence ID" value="CAF3005520.1"/>
    <property type="molecule type" value="Genomic_DNA"/>
</dbReference>
<dbReference type="InterPro" id="IPR031311">
    <property type="entry name" value="CHIT_BIND_RR_consensus"/>
</dbReference>
<feature type="compositionally biased region" description="Basic residues" evidence="1">
    <location>
        <begin position="94"/>
        <end position="109"/>
    </location>
</feature>
<dbReference type="InterPro" id="IPR000618">
    <property type="entry name" value="Insect_cuticle"/>
</dbReference>
<keyword evidence="4" id="KW-1185">Reference proteome</keyword>
<keyword evidence="2" id="KW-0732">Signal</keyword>
<dbReference type="AlphaFoldDB" id="A0A7R8D2J7"/>
<feature type="region of interest" description="Disordered" evidence="1">
    <location>
        <begin position="70"/>
        <end position="112"/>
    </location>
</feature>
<gene>
    <name evidence="3" type="ORF">LSAA_12730</name>
</gene>
<feature type="region of interest" description="Disordered" evidence="1">
    <location>
        <begin position="127"/>
        <end position="187"/>
    </location>
</feature>
<evidence type="ECO:0000313" key="4">
    <source>
        <dbReference type="Proteomes" id="UP000675881"/>
    </source>
</evidence>
<feature type="compositionally biased region" description="Low complexity" evidence="1">
    <location>
        <begin position="170"/>
        <end position="181"/>
    </location>
</feature>
<dbReference type="Pfam" id="PF00379">
    <property type="entry name" value="Chitin_bind_4"/>
    <property type="match status" value="1"/>
</dbReference>
<feature type="chain" id="PRO_5043758764" evidence="2">
    <location>
        <begin position="23"/>
        <end position="459"/>
    </location>
</feature>
<feature type="compositionally biased region" description="Polar residues" evidence="1">
    <location>
        <begin position="127"/>
        <end position="142"/>
    </location>
</feature>
<name>A0A7R8D2J7_LEPSM</name>
<dbReference type="Proteomes" id="UP000675881">
    <property type="component" value="Chromosome 7"/>
</dbReference>
<proteinExistence type="predicted"/>
<dbReference type="GO" id="GO:0042302">
    <property type="term" value="F:structural constituent of cuticle"/>
    <property type="evidence" value="ECO:0007669"/>
    <property type="project" value="UniProtKB-UniRule"/>
</dbReference>
<feature type="signal peptide" evidence="2">
    <location>
        <begin position="1"/>
        <end position="22"/>
    </location>
</feature>
<evidence type="ECO:0000256" key="1">
    <source>
        <dbReference type="SAM" id="MobiDB-lite"/>
    </source>
</evidence>
<sequence>MKFNISVLPVLFLLSVVPTESSDNIRTRRRVKYAEDRVKKSLHHTHSPQERSPEEELRILKKIYNMFNDDATSHHHRSKKDSYTSHYKQDHHPFSHKGSHHIPHKKHSYTQHPLDPREIYEPVHQVDSTSYQHEYESGNQYKSSKHHHTPIHEDYDDDIYYDDYPSNPQHHSSSSHHTSSSHQDKYTTKESTEYYQFGFQVNNEKNLSHGHMEFEKGGKKVGQYKILLPDGRLQVVSYEADAYGFRPIVRFIKPKGYKEHAPPKQQTVFQNVVQTTTTKRPITTTVTTVVPSTTTIKKRNQNIIVIQLPESYKKGEHDDHLQSTVYDIVDKLTNYQTNQHVTFGENDHLKPKIERIVSKYGSSTIRKRPSLRFSDPPPYKSYELTAENRHPIGVYHPDYLYSGKERDYDYDEYTSSDYMYQEEPISKKFYVISVDKEESDTSPTYVLARRKDDRDYYNF</sequence>
<organism evidence="3 4">
    <name type="scientific">Lepeophtheirus salmonis</name>
    <name type="common">Salmon louse</name>
    <name type="synonym">Caligus salmonis</name>
    <dbReference type="NCBI Taxonomy" id="72036"/>
    <lineage>
        <taxon>Eukaryota</taxon>
        <taxon>Metazoa</taxon>
        <taxon>Ecdysozoa</taxon>
        <taxon>Arthropoda</taxon>
        <taxon>Crustacea</taxon>
        <taxon>Multicrustacea</taxon>
        <taxon>Hexanauplia</taxon>
        <taxon>Copepoda</taxon>
        <taxon>Siphonostomatoida</taxon>
        <taxon>Caligidae</taxon>
        <taxon>Lepeophtheirus</taxon>
    </lineage>
</organism>
<accession>A0A7R8D2J7</accession>
<protein>
    <submittedName>
        <fullName evidence="3">(salmon louse) hypothetical protein</fullName>
    </submittedName>
</protein>
<feature type="compositionally biased region" description="Basic and acidic residues" evidence="1">
    <location>
        <begin position="80"/>
        <end position="93"/>
    </location>
</feature>
<reference evidence="3" key="1">
    <citation type="submission" date="2021-02" db="EMBL/GenBank/DDBJ databases">
        <authorList>
            <person name="Bekaert M."/>
        </authorList>
    </citation>
    <scope>NUCLEOTIDE SEQUENCE</scope>
    <source>
        <strain evidence="3">IoA-00</strain>
    </source>
</reference>
<dbReference type="PROSITE" id="PS51155">
    <property type="entry name" value="CHIT_BIND_RR_2"/>
    <property type="match status" value="1"/>
</dbReference>
<dbReference type="PROSITE" id="PS00233">
    <property type="entry name" value="CHIT_BIND_RR_1"/>
    <property type="match status" value="1"/>
</dbReference>
<evidence type="ECO:0000256" key="2">
    <source>
        <dbReference type="SAM" id="SignalP"/>
    </source>
</evidence>